<sequence>MSDTTVAVYEGDTAEEEWRRDIAKYMAVRHPHILQVCVVASSGGIHATLFHGDLIPYNHFLDLYQHSPILTAYIYGYTTTQYLRAVSYINSIQSIDTPYNVWIRRSSGLLCLGISPRYPEHLWFPGEEILGELLPNTSITDQEVMVTHHLSLRQYHDCCRALSLVRHESISTSATVTLAALMQWPMQDRFETSHDLICIQDVEAIDVKWKIFYLPGNIDIMANGSIRFKAAEVSKQRFGLYFPTPEDVRLSISMWLSQANHIFHRLQIFGNYTDYVMLHNVHFEIKISPAAEAPLSGYLFLCPPSAFRVGSSSFRWPEYPAYWSSDPLGVERLTTEEATDLGFPLIQLTTEVRGYSWDAGVYTGLRQFHTAKGFDPDSQDVALHLGYPLYKLPNEMETDVPFAHIVDDNPLTGVSVENVLLSEVILESTDSSNLFEPSMSRGFEVISSIQVVLILFLVLSQVYETVG</sequence>
<evidence type="ECO:0000313" key="1">
    <source>
        <dbReference type="EMBL" id="KAJ7705115.1"/>
    </source>
</evidence>
<comment type="caution">
    <text evidence="1">The sequence shown here is derived from an EMBL/GenBank/DDBJ whole genome shotgun (WGS) entry which is preliminary data.</text>
</comment>
<accession>A0AAD7GTN2</accession>
<dbReference type="EMBL" id="JARKIB010000479">
    <property type="protein sequence ID" value="KAJ7705115.1"/>
    <property type="molecule type" value="Genomic_DNA"/>
</dbReference>
<organism evidence="1 2">
    <name type="scientific">Mycena metata</name>
    <dbReference type="NCBI Taxonomy" id="1033252"/>
    <lineage>
        <taxon>Eukaryota</taxon>
        <taxon>Fungi</taxon>
        <taxon>Dikarya</taxon>
        <taxon>Basidiomycota</taxon>
        <taxon>Agaricomycotina</taxon>
        <taxon>Agaricomycetes</taxon>
        <taxon>Agaricomycetidae</taxon>
        <taxon>Agaricales</taxon>
        <taxon>Marasmiineae</taxon>
        <taxon>Mycenaceae</taxon>
        <taxon>Mycena</taxon>
    </lineage>
</organism>
<keyword evidence="2" id="KW-1185">Reference proteome</keyword>
<gene>
    <name evidence="1" type="ORF">B0H16DRAFT_1636820</name>
</gene>
<reference evidence="1" key="1">
    <citation type="submission" date="2023-03" db="EMBL/GenBank/DDBJ databases">
        <title>Massive genome expansion in bonnet fungi (Mycena s.s.) driven by repeated elements and novel gene families across ecological guilds.</title>
        <authorList>
            <consortium name="Lawrence Berkeley National Laboratory"/>
            <person name="Harder C.B."/>
            <person name="Miyauchi S."/>
            <person name="Viragh M."/>
            <person name="Kuo A."/>
            <person name="Thoen E."/>
            <person name="Andreopoulos B."/>
            <person name="Lu D."/>
            <person name="Skrede I."/>
            <person name="Drula E."/>
            <person name="Henrissat B."/>
            <person name="Morin E."/>
            <person name="Kohler A."/>
            <person name="Barry K."/>
            <person name="LaButti K."/>
            <person name="Morin E."/>
            <person name="Salamov A."/>
            <person name="Lipzen A."/>
            <person name="Mereny Z."/>
            <person name="Hegedus B."/>
            <person name="Baldrian P."/>
            <person name="Stursova M."/>
            <person name="Weitz H."/>
            <person name="Taylor A."/>
            <person name="Grigoriev I.V."/>
            <person name="Nagy L.G."/>
            <person name="Martin F."/>
            <person name="Kauserud H."/>
        </authorList>
    </citation>
    <scope>NUCLEOTIDE SEQUENCE</scope>
    <source>
        <strain evidence="1">CBHHK182m</strain>
    </source>
</reference>
<evidence type="ECO:0000313" key="2">
    <source>
        <dbReference type="Proteomes" id="UP001215598"/>
    </source>
</evidence>
<protein>
    <submittedName>
        <fullName evidence="1">Uncharacterized protein</fullName>
    </submittedName>
</protein>
<proteinExistence type="predicted"/>
<name>A0AAD7GTN2_9AGAR</name>
<dbReference type="Proteomes" id="UP001215598">
    <property type="component" value="Unassembled WGS sequence"/>
</dbReference>
<dbReference type="AlphaFoldDB" id="A0AAD7GTN2"/>